<name>A0A6Q2WUK1_ESOLU</name>
<feature type="domain" description="Amino acid transporter transmembrane" evidence="7">
    <location>
        <begin position="95"/>
        <end position="518"/>
    </location>
</feature>
<evidence type="ECO:0000313" key="8">
    <source>
        <dbReference type="Ensembl" id="ENSELUP00000044888.2"/>
    </source>
</evidence>
<sequence>MSEDKAAEGMEPAPQAAAPPAEINTIPNGKGHEAGEQTTAAAKSPPGDTSEQEIVPNSSQNVRSEDLEAKRAESQEFLSSIEDKKTTRFTDFEGKTSFGMSVFNLGNAIMGSGILGLSYAMANTGVVLFLVLLTVVAVLSSYSIHLLLKSSGIVGIRAYEQLGQRAFGTPGKMAAGIAITLQNIGAMSSYLFIVKNEFPLVIQAFMGITSSSGEWYLNGKYLVVLVSISVILPLALMKQLGYLGYTSGFSLSCMVFFLISVCTVMLYSKPPTACVLCFKALMTSTTLGWCKMAEAGTAVSMVISQCSVFLLQTAYTIPILAFAFVCHPEVLPIYTELKNPSKKRMQHVSNISIVVMYTMYFLAALFGYLTFYGEVESELLHTYSRLDPYDTLILCVRLAVLTAVTLTVPIVLFPVRRAIQQLFFPNKTFYWPRHIAIAVTLLTLINLLVIFAPNILGIFGIIGATSAPCLIFIFPAIFYIRIVPKEQEPMRSTPKILAACFAGIGFLFMIMSLSFIIIDWTSGSSKGNGGH</sequence>
<evidence type="ECO:0000256" key="3">
    <source>
        <dbReference type="ARBA" id="ARBA00022989"/>
    </source>
</evidence>
<feature type="transmembrane region" description="Helical" evidence="6">
    <location>
        <begin position="215"/>
        <end position="236"/>
    </location>
</feature>
<organism evidence="8 9">
    <name type="scientific">Esox lucius</name>
    <name type="common">Northern pike</name>
    <dbReference type="NCBI Taxonomy" id="8010"/>
    <lineage>
        <taxon>Eukaryota</taxon>
        <taxon>Metazoa</taxon>
        <taxon>Chordata</taxon>
        <taxon>Craniata</taxon>
        <taxon>Vertebrata</taxon>
        <taxon>Euteleostomi</taxon>
        <taxon>Actinopterygii</taxon>
        <taxon>Neopterygii</taxon>
        <taxon>Teleostei</taxon>
        <taxon>Protacanthopterygii</taxon>
        <taxon>Esociformes</taxon>
        <taxon>Esocidae</taxon>
        <taxon>Esox</taxon>
    </lineage>
</organism>
<reference evidence="8" key="2">
    <citation type="submission" date="2020-02" db="EMBL/GenBank/DDBJ databases">
        <title>Esox lucius (northern pike) genome, fEsoLuc1, primary haplotype.</title>
        <authorList>
            <person name="Myers G."/>
            <person name="Karagic N."/>
            <person name="Meyer A."/>
            <person name="Pippel M."/>
            <person name="Reichard M."/>
            <person name="Winkler S."/>
            <person name="Tracey A."/>
            <person name="Sims Y."/>
            <person name="Howe K."/>
            <person name="Rhie A."/>
            <person name="Formenti G."/>
            <person name="Durbin R."/>
            <person name="Fedrigo O."/>
            <person name="Jarvis E.D."/>
        </authorList>
    </citation>
    <scope>NUCLEOTIDE SEQUENCE [LARGE SCALE GENOMIC DNA]</scope>
</reference>
<reference evidence="9" key="1">
    <citation type="journal article" date="2014" name="PLoS ONE">
        <title>The genome and linkage map of the northern pike (Esox lucius): conserved synteny revealed between the salmonid sister group and the Neoteleostei.</title>
        <authorList>
            <person name="Rondeau E.B."/>
            <person name="Minkley D.R."/>
            <person name="Leong J.S."/>
            <person name="Messmer A.M."/>
            <person name="Jantzen J.R."/>
            <person name="von Schalburg K.R."/>
            <person name="Lemon C."/>
            <person name="Bird N.H."/>
            <person name="Koop B.F."/>
        </authorList>
    </citation>
    <scope>NUCLEOTIDE SEQUENCE</scope>
</reference>
<dbReference type="GO" id="GO:0015182">
    <property type="term" value="F:L-asparagine transmembrane transporter activity"/>
    <property type="evidence" value="ECO:0007669"/>
    <property type="project" value="TreeGrafter"/>
</dbReference>
<evidence type="ECO:0000256" key="1">
    <source>
        <dbReference type="ARBA" id="ARBA00004141"/>
    </source>
</evidence>
<dbReference type="PANTHER" id="PTHR22950">
    <property type="entry name" value="AMINO ACID TRANSPORTER"/>
    <property type="match status" value="1"/>
</dbReference>
<evidence type="ECO:0000256" key="2">
    <source>
        <dbReference type="ARBA" id="ARBA00022692"/>
    </source>
</evidence>
<evidence type="ECO:0000259" key="7">
    <source>
        <dbReference type="Pfam" id="PF01490"/>
    </source>
</evidence>
<feature type="transmembrane region" description="Helical" evidence="6">
    <location>
        <begin position="126"/>
        <end position="148"/>
    </location>
</feature>
<keyword evidence="2 6" id="KW-0812">Transmembrane</keyword>
<feature type="transmembrane region" description="Helical" evidence="6">
    <location>
        <begin position="173"/>
        <end position="193"/>
    </location>
</feature>
<comment type="subcellular location">
    <subcellularLocation>
        <location evidence="1">Membrane</location>
        <topology evidence="1">Multi-pass membrane protein</topology>
    </subcellularLocation>
</comment>
<feature type="transmembrane region" description="Helical" evidence="6">
    <location>
        <begin position="347"/>
        <end position="371"/>
    </location>
</feature>
<dbReference type="AlphaFoldDB" id="A0A6Q2WUK1"/>
<dbReference type="Ensembl" id="ENSELUT00000067618.2">
    <property type="protein sequence ID" value="ENSELUP00000044888.2"/>
    <property type="gene ID" value="ENSELUG00000017631.3"/>
</dbReference>
<dbReference type="Bgee" id="ENSELUG00000017631">
    <property type="expression patterns" value="Expressed in brain and 10 other cell types or tissues"/>
</dbReference>
<feature type="transmembrane region" description="Helical" evidence="6">
    <location>
        <begin position="434"/>
        <end position="452"/>
    </location>
</feature>
<reference evidence="8" key="4">
    <citation type="submission" date="2025-09" db="UniProtKB">
        <authorList>
            <consortium name="Ensembl"/>
        </authorList>
    </citation>
    <scope>IDENTIFICATION</scope>
</reference>
<protein>
    <recommendedName>
        <fullName evidence="7">Amino acid transporter transmembrane domain-containing protein</fullName>
    </recommendedName>
</protein>
<dbReference type="GO" id="GO:0005290">
    <property type="term" value="F:L-histidine transmembrane transporter activity"/>
    <property type="evidence" value="ECO:0007669"/>
    <property type="project" value="TreeGrafter"/>
</dbReference>
<evidence type="ECO:0000256" key="5">
    <source>
        <dbReference type="SAM" id="MobiDB-lite"/>
    </source>
</evidence>
<feature type="transmembrane region" description="Helical" evidence="6">
    <location>
        <begin position="98"/>
        <end position="120"/>
    </location>
</feature>
<keyword evidence="4 6" id="KW-0472">Membrane</keyword>
<feature type="compositionally biased region" description="Low complexity" evidence="5">
    <location>
        <begin position="9"/>
        <end position="22"/>
    </location>
</feature>
<evidence type="ECO:0000313" key="9">
    <source>
        <dbReference type="Proteomes" id="UP000265140"/>
    </source>
</evidence>
<feature type="transmembrane region" description="Helical" evidence="6">
    <location>
        <begin position="391"/>
        <end position="413"/>
    </location>
</feature>
<dbReference type="Pfam" id="PF01490">
    <property type="entry name" value="Aa_trans"/>
    <property type="match status" value="1"/>
</dbReference>
<reference evidence="8" key="3">
    <citation type="submission" date="2025-08" db="UniProtKB">
        <authorList>
            <consortium name="Ensembl"/>
        </authorList>
    </citation>
    <scope>IDENTIFICATION</scope>
</reference>
<dbReference type="InterPro" id="IPR013057">
    <property type="entry name" value="AA_transpt_TM"/>
</dbReference>
<proteinExistence type="predicted"/>
<evidence type="ECO:0000256" key="4">
    <source>
        <dbReference type="ARBA" id="ARBA00023136"/>
    </source>
</evidence>
<accession>A0A6Q2WUK1</accession>
<dbReference type="GO" id="GO:0015186">
    <property type="term" value="F:L-glutamine transmembrane transporter activity"/>
    <property type="evidence" value="ECO:0007669"/>
    <property type="project" value="TreeGrafter"/>
</dbReference>
<feature type="transmembrane region" description="Helical" evidence="6">
    <location>
        <begin position="248"/>
        <end position="268"/>
    </location>
</feature>
<dbReference type="GO" id="GO:0005886">
    <property type="term" value="C:plasma membrane"/>
    <property type="evidence" value="ECO:0007669"/>
    <property type="project" value="TreeGrafter"/>
</dbReference>
<dbReference type="GO" id="GO:0015817">
    <property type="term" value="P:histidine transport"/>
    <property type="evidence" value="ECO:0007669"/>
    <property type="project" value="TreeGrafter"/>
</dbReference>
<feature type="transmembrane region" description="Helical" evidence="6">
    <location>
        <begin position="458"/>
        <end position="484"/>
    </location>
</feature>
<feature type="transmembrane region" description="Helical" evidence="6">
    <location>
        <begin position="496"/>
        <end position="518"/>
    </location>
</feature>
<feature type="compositionally biased region" description="Basic and acidic residues" evidence="5">
    <location>
        <begin position="63"/>
        <end position="74"/>
    </location>
</feature>
<dbReference type="Proteomes" id="UP000265140">
    <property type="component" value="Chromosome 17"/>
</dbReference>
<keyword evidence="9" id="KW-1185">Reference proteome</keyword>
<evidence type="ECO:0000256" key="6">
    <source>
        <dbReference type="SAM" id="Phobius"/>
    </source>
</evidence>
<dbReference type="PANTHER" id="PTHR22950:SF22">
    <property type="entry name" value="SODIUM-COUPLED NEUTRAL AMINO ACID TRANSPORTER 3"/>
    <property type="match status" value="1"/>
</dbReference>
<dbReference type="GeneTree" id="ENSGT00940000157127"/>
<feature type="region of interest" description="Disordered" evidence="5">
    <location>
        <begin position="1"/>
        <end position="76"/>
    </location>
</feature>
<keyword evidence="3 6" id="KW-1133">Transmembrane helix</keyword>